<name>K9FHX4_PEND1</name>
<comment type="caution">
    <text evidence="1">The sequence shown here is derived from an EMBL/GenBank/DDBJ whole genome shotgun (WGS) entry which is preliminary data.</text>
</comment>
<proteinExistence type="predicted"/>
<evidence type="ECO:0000313" key="2">
    <source>
        <dbReference type="Proteomes" id="UP000009886"/>
    </source>
</evidence>
<dbReference type="EMBL" id="AKCU01000434">
    <property type="protein sequence ID" value="EKV09130.1"/>
    <property type="molecule type" value="Genomic_DNA"/>
</dbReference>
<accession>K9FHX4</accession>
<reference evidence="2" key="1">
    <citation type="journal article" date="2012" name="BMC Genomics">
        <title>Genome sequence of the necrotrophic fungus Penicillium digitatum, the main postharvest pathogen of citrus.</title>
        <authorList>
            <person name="Marcet-Houben M."/>
            <person name="Ballester A.-R."/>
            <person name="de la Fuente B."/>
            <person name="Harries E."/>
            <person name="Marcos J.F."/>
            <person name="Gonzalez-Candelas L."/>
            <person name="Gabaldon T."/>
        </authorList>
    </citation>
    <scope>NUCLEOTIDE SEQUENCE [LARGE SCALE GENOMIC DNA]</scope>
    <source>
        <strain evidence="2">Pd1 / CECT 20795</strain>
    </source>
</reference>
<dbReference type="KEGG" id="pdp:PDIP_66410"/>
<evidence type="ECO:0000313" key="1">
    <source>
        <dbReference type="EMBL" id="EKV09130.1"/>
    </source>
</evidence>
<sequence>MLFPPTPTAGSSSDSGNVPLRCCALQTYIISAPARVPHQQLQLLHLHTEWLLVSVPAQQGLCYHERRGCTER</sequence>
<dbReference type="HOGENOM" id="CLU_2722965_0_0_1"/>
<protein>
    <submittedName>
        <fullName evidence="1">Uncharacterized protein</fullName>
    </submittedName>
</protein>
<dbReference type="AlphaFoldDB" id="K9FHX4"/>
<organism evidence="1 2">
    <name type="scientific">Penicillium digitatum (strain Pd1 / CECT 20795)</name>
    <name type="common">Green mold</name>
    <dbReference type="NCBI Taxonomy" id="1170230"/>
    <lineage>
        <taxon>Eukaryota</taxon>
        <taxon>Fungi</taxon>
        <taxon>Dikarya</taxon>
        <taxon>Ascomycota</taxon>
        <taxon>Pezizomycotina</taxon>
        <taxon>Eurotiomycetes</taxon>
        <taxon>Eurotiomycetidae</taxon>
        <taxon>Eurotiales</taxon>
        <taxon>Aspergillaceae</taxon>
        <taxon>Penicillium</taxon>
    </lineage>
</organism>
<dbReference type="VEuPathDB" id="FungiDB:PDIP_66410"/>
<gene>
    <name evidence="1" type="ORF">PDIP_66410</name>
</gene>
<dbReference type="Proteomes" id="UP000009886">
    <property type="component" value="Unassembled WGS sequence"/>
</dbReference>